<accession>A0A6P8YH36</accession>
<dbReference type="GeneID" id="117643985"/>
<evidence type="ECO:0000256" key="1">
    <source>
        <dbReference type="SAM" id="MobiDB-lite"/>
    </source>
</evidence>
<reference evidence="3" key="1">
    <citation type="submission" date="2025-08" db="UniProtKB">
        <authorList>
            <consortium name="RefSeq"/>
        </authorList>
    </citation>
    <scope>IDENTIFICATION</scope>
    <source>
        <tissue evidence="3">Total insect</tissue>
    </source>
</reference>
<feature type="compositionally biased region" description="Pro residues" evidence="1">
    <location>
        <begin position="146"/>
        <end position="172"/>
    </location>
</feature>
<protein>
    <submittedName>
        <fullName evidence="3">Vegetative cell wall protein gp1-like</fullName>
    </submittedName>
</protein>
<dbReference type="AlphaFoldDB" id="A0A6P8YH36"/>
<proteinExistence type="predicted"/>
<organism evidence="3">
    <name type="scientific">Thrips palmi</name>
    <name type="common">Melon thrips</name>
    <dbReference type="NCBI Taxonomy" id="161013"/>
    <lineage>
        <taxon>Eukaryota</taxon>
        <taxon>Metazoa</taxon>
        <taxon>Ecdysozoa</taxon>
        <taxon>Arthropoda</taxon>
        <taxon>Hexapoda</taxon>
        <taxon>Insecta</taxon>
        <taxon>Pterygota</taxon>
        <taxon>Neoptera</taxon>
        <taxon>Paraneoptera</taxon>
        <taxon>Thysanoptera</taxon>
        <taxon>Terebrantia</taxon>
        <taxon>Thripoidea</taxon>
        <taxon>Thripidae</taxon>
        <taxon>Thrips</taxon>
    </lineage>
</organism>
<dbReference type="KEGG" id="tpal:117643985"/>
<dbReference type="InParanoid" id="A0A6P8YH36"/>
<feature type="compositionally biased region" description="Pro residues" evidence="1">
    <location>
        <begin position="88"/>
        <end position="104"/>
    </location>
</feature>
<dbReference type="Proteomes" id="UP000515158">
    <property type="component" value="Unplaced"/>
</dbReference>
<keyword evidence="2" id="KW-1185">Reference proteome</keyword>
<dbReference type="PRINTS" id="PR01217">
    <property type="entry name" value="PRICHEXTENSN"/>
</dbReference>
<feature type="region of interest" description="Disordered" evidence="1">
    <location>
        <begin position="84"/>
        <end position="189"/>
    </location>
</feature>
<feature type="region of interest" description="Disordered" evidence="1">
    <location>
        <begin position="37"/>
        <end position="59"/>
    </location>
</feature>
<dbReference type="RefSeq" id="XP_034239063.1">
    <property type="nucleotide sequence ID" value="XM_034383172.1"/>
</dbReference>
<name>A0A6P8YH36_THRPL</name>
<evidence type="ECO:0000313" key="2">
    <source>
        <dbReference type="Proteomes" id="UP000515158"/>
    </source>
</evidence>
<evidence type="ECO:0000313" key="3">
    <source>
        <dbReference type="RefSeq" id="XP_034239063.1"/>
    </source>
</evidence>
<feature type="compositionally biased region" description="Pro residues" evidence="1">
    <location>
        <begin position="114"/>
        <end position="128"/>
    </location>
</feature>
<feature type="region of interest" description="Disordered" evidence="1">
    <location>
        <begin position="296"/>
        <end position="317"/>
    </location>
</feature>
<gene>
    <name evidence="3" type="primary">LOC117643985</name>
</gene>
<sequence length="395" mass="42053">MSCPPCDADMKEIFNREALDVYIESINDYSPLWEMAEEEGDGQKKGDEESPGEIVEPNTLLKPKPVCHELWNQTLMDLGLLLDQDPFQPLPAPPSPTPPQPRPPTAALTIDWPPLSPSLPAPPAPPALPAREMDSLLSAWPVNLQPSPPPSPPSPPPTPPSPTPPPSPPPSPRSVDDMGPQREPPACPATIPAVPSVVMIISVKEGVVVPVPTLVAQGVSRLVTIPNCVAPPLLQAGLRSGRERLSSWSSDVVMPMTPESLASPESMAWDFLDSESSASCASPSCTPYTRKASAAGTAVPSPIKDSAPSPIRYSAPSPIKNSAPSSIKYAAPLPLPKASSGSKRRCRGGAGVKLPREGTCPVCGKTDLKRLDKHYDTHREEKKVKQLKQQCISGF</sequence>